<accession>A0AAW7YW23</accession>
<keyword evidence="2" id="KW-1185">Reference proteome</keyword>
<dbReference type="Gene3D" id="2.130.10.10">
    <property type="entry name" value="YVTN repeat-like/Quinoprotein amine dehydrogenase"/>
    <property type="match status" value="1"/>
</dbReference>
<sequence>MVNIDAEISKKDPNLIYLALADMGIWRSLNKGKTWENCNTDDAKYGWGNGRGGNFHSIASDPSRSNVVWVTCKEGYILKSTNKGER</sequence>
<dbReference type="EMBL" id="JAUOQO010000324">
    <property type="protein sequence ID" value="MDO6575187.1"/>
    <property type="molecule type" value="Genomic_DNA"/>
</dbReference>
<evidence type="ECO:0000313" key="2">
    <source>
        <dbReference type="Proteomes" id="UP001170310"/>
    </source>
</evidence>
<protein>
    <submittedName>
        <fullName evidence="1">Uncharacterized protein</fullName>
    </submittedName>
</protein>
<dbReference type="SUPFAM" id="SSF110296">
    <property type="entry name" value="Oligoxyloglucan reducing end-specific cellobiohydrolase"/>
    <property type="match status" value="1"/>
</dbReference>
<name>A0AAW7YW23_9STAP</name>
<organism evidence="1 2">
    <name type="scientific">Staphylococcus pasteuri_A</name>
    <dbReference type="NCBI Taxonomy" id="3062664"/>
    <lineage>
        <taxon>Bacteria</taxon>
        <taxon>Bacillati</taxon>
        <taxon>Bacillota</taxon>
        <taxon>Bacilli</taxon>
        <taxon>Bacillales</taxon>
        <taxon>Staphylococcaceae</taxon>
        <taxon>Staphylococcus</taxon>
    </lineage>
</organism>
<evidence type="ECO:0000313" key="1">
    <source>
        <dbReference type="EMBL" id="MDO6575187.1"/>
    </source>
</evidence>
<dbReference type="RefSeq" id="WP_303522151.1">
    <property type="nucleotide sequence ID" value="NZ_JAUOQO010000324.1"/>
</dbReference>
<proteinExistence type="predicted"/>
<dbReference type="Proteomes" id="UP001170310">
    <property type="component" value="Unassembled WGS sequence"/>
</dbReference>
<comment type="caution">
    <text evidence="1">The sequence shown here is derived from an EMBL/GenBank/DDBJ whole genome shotgun (WGS) entry which is preliminary data.</text>
</comment>
<reference evidence="1" key="1">
    <citation type="submission" date="2023-07" db="EMBL/GenBank/DDBJ databases">
        <title>Genome content predicts the carbon catabolic preferences of heterotrophic bacteria.</title>
        <authorList>
            <person name="Gralka M."/>
        </authorList>
    </citation>
    <scope>NUCLEOTIDE SEQUENCE</scope>
    <source>
        <strain evidence="1">E2R20</strain>
    </source>
</reference>
<gene>
    <name evidence="1" type="ORF">Q4528_13810</name>
</gene>
<dbReference type="AlphaFoldDB" id="A0AAW7YW23"/>
<dbReference type="InterPro" id="IPR015943">
    <property type="entry name" value="WD40/YVTN_repeat-like_dom_sf"/>
</dbReference>
<feature type="non-terminal residue" evidence="1">
    <location>
        <position position="86"/>
    </location>
</feature>